<dbReference type="GO" id="GO:0005525">
    <property type="term" value="F:GTP binding"/>
    <property type="evidence" value="ECO:0007669"/>
    <property type="project" value="InterPro"/>
</dbReference>
<dbReference type="AlphaFoldDB" id="A8N0E4"/>
<accession>A8N0E4</accession>
<dbReference type="Proteomes" id="UP000001861">
    <property type="component" value="Unassembled WGS sequence"/>
</dbReference>
<dbReference type="HOGENOM" id="CLU_900200_0_0_1"/>
<comment type="caution">
    <text evidence="3">The sequence shown here is derived from an EMBL/GenBank/DDBJ whole genome shotgun (WGS) entry which is preliminary data.</text>
</comment>
<reference evidence="3 4" key="1">
    <citation type="journal article" date="2010" name="Proc. Natl. Acad. Sci. U.S.A.">
        <title>Insights into evolution of multicellular fungi from the assembled chromosomes of the mushroom Coprinopsis cinerea (Coprinus cinereus).</title>
        <authorList>
            <person name="Stajich J.E."/>
            <person name="Wilke S.K."/>
            <person name="Ahren D."/>
            <person name="Au C.H."/>
            <person name="Birren B.W."/>
            <person name="Borodovsky M."/>
            <person name="Burns C."/>
            <person name="Canback B."/>
            <person name="Casselton L.A."/>
            <person name="Cheng C.K."/>
            <person name="Deng J."/>
            <person name="Dietrich F.S."/>
            <person name="Fargo D.C."/>
            <person name="Farman M.L."/>
            <person name="Gathman A.C."/>
            <person name="Goldberg J."/>
            <person name="Guigo R."/>
            <person name="Hoegger P.J."/>
            <person name="Hooker J.B."/>
            <person name="Huggins A."/>
            <person name="James T.Y."/>
            <person name="Kamada T."/>
            <person name="Kilaru S."/>
            <person name="Kodira C."/>
            <person name="Kues U."/>
            <person name="Kupfer D."/>
            <person name="Kwan H.S."/>
            <person name="Lomsadze A."/>
            <person name="Li W."/>
            <person name="Lilly W.W."/>
            <person name="Ma L.J."/>
            <person name="Mackey A.J."/>
            <person name="Manning G."/>
            <person name="Martin F."/>
            <person name="Muraguchi H."/>
            <person name="Natvig D.O."/>
            <person name="Palmerini H."/>
            <person name="Ramesh M.A."/>
            <person name="Rehmeyer C.J."/>
            <person name="Roe B.A."/>
            <person name="Shenoy N."/>
            <person name="Stanke M."/>
            <person name="Ter-Hovhannisyan V."/>
            <person name="Tunlid A."/>
            <person name="Velagapudi R."/>
            <person name="Vision T.J."/>
            <person name="Zeng Q."/>
            <person name="Zolan M.E."/>
            <person name="Pukkila P.J."/>
        </authorList>
    </citation>
    <scope>NUCLEOTIDE SEQUENCE [LARGE SCALE GENOMIC DNA]</scope>
    <source>
        <strain evidence="4">Okayama-7 / 130 / ATCC MYA-4618 / FGSC 9003</strain>
    </source>
</reference>
<evidence type="ECO:0000256" key="1">
    <source>
        <dbReference type="SAM" id="MobiDB-lite"/>
    </source>
</evidence>
<dbReference type="CDD" id="cd00882">
    <property type="entry name" value="Ras_like_GTPase"/>
    <property type="match status" value="1"/>
</dbReference>
<proteinExistence type="predicted"/>
<dbReference type="RefSeq" id="XP_001828345.2">
    <property type="nucleotide sequence ID" value="XM_001828293.2"/>
</dbReference>
<dbReference type="Pfam" id="PF01926">
    <property type="entry name" value="MMR_HSR1"/>
    <property type="match status" value="1"/>
</dbReference>
<keyword evidence="4" id="KW-1185">Reference proteome</keyword>
<sequence>MASSVLPDPRPDDQLIAVVGVTGSGKSSFINKYFGKDYAEVGHGHEPKTRQIVPCYDRANASSSNRVILLDTPGFDSGLEKLADEDILSLLSGWIKKTYPRGNMKLAGIIYLHDITVRKQTSGYHMYLRKFTQLCGANDCRRVALCTSQWDSDDVESDSHEEVLARERGWKEGLWREAIEQGAQVCQILDGKEDSKRVVEEILRRYRQEVQAPQATRRPSAGRRPKGPPPSGTKAITIDVQSWFWDSSFDKRIPLSPVSIGSTLLFDIPLSGDVLLAPRSPLVRRNSRYRRFLEALAQLYRSVNRRRIA</sequence>
<dbReference type="OrthoDB" id="2846732at2759"/>
<dbReference type="VEuPathDB" id="FungiDB:CC1G_12075"/>
<dbReference type="KEGG" id="cci:CC1G_12075"/>
<feature type="region of interest" description="Disordered" evidence="1">
    <location>
        <begin position="211"/>
        <end position="235"/>
    </location>
</feature>
<evidence type="ECO:0000259" key="2">
    <source>
        <dbReference type="Pfam" id="PF01926"/>
    </source>
</evidence>
<dbReference type="InterPro" id="IPR027417">
    <property type="entry name" value="P-loop_NTPase"/>
</dbReference>
<name>A8N0E4_COPC7</name>
<dbReference type="InterPro" id="IPR006073">
    <property type="entry name" value="GTP-bd"/>
</dbReference>
<protein>
    <recommendedName>
        <fullName evidence="2">G domain-containing protein</fullName>
    </recommendedName>
</protein>
<evidence type="ECO:0000313" key="3">
    <source>
        <dbReference type="EMBL" id="EAU93481.2"/>
    </source>
</evidence>
<dbReference type="GeneID" id="6004762"/>
<dbReference type="EMBL" id="AACS02000001">
    <property type="protein sequence ID" value="EAU93481.2"/>
    <property type="molecule type" value="Genomic_DNA"/>
</dbReference>
<gene>
    <name evidence="3" type="ORF">CC1G_12075</name>
</gene>
<dbReference type="Gene3D" id="3.40.50.300">
    <property type="entry name" value="P-loop containing nucleotide triphosphate hydrolases"/>
    <property type="match status" value="1"/>
</dbReference>
<organism evidence="3 4">
    <name type="scientific">Coprinopsis cinerea (strain Okayama-7 / 130 / ATCC MYA-4618 / FGSC 9003)</name>
    <name type="common">Inky cap fungus</name>
    <name type="synonym">Hormographiella aspergillata</name>
    <dbReference type="NCBI Taxonomy" id="240176"/>
    <lineage>
        <taxon>Eukaryota</taxon>
        <taxon>Fungi</taxon>
        <taxon>Dikarya</taxon>
        <taxon>Basidiomycota</taxon>
        <taxon>Agaricomycotina</taxon>
        <taxon>Agaricomycetes</taxon>
        <taxon>Agaricomycetidae</taxon>
        <taxon>Agaricales</taxon>
        <taxon>Agaricineae</taxon>
        <taxon>Psathyrellaceae</taxon>
        <taxon>Coprinopsis</taxon>
    </lineage>
</organism>
<evidence type="ECO:0000313" key="4">
    <source>
        <dbReference type="Proteomes" id="UP000001861"/>
    </source>
</evidence>
<dbReference type="SUPFAM" id="SSF52540">
    <property type="entry name" value="P-loop containing nucleoside triphosphate hydrolases"/>
    <property type="match status" value="1"/>
</dbReference>
<feature type="domain" description="G" evidence="2">
    <location>
        <begin position="16"/>
        <end position="79"/>
    </location>
</feature>
<dbReference type="InParanoid" id="A8N0E4"/>